<dbReference type="PANTHER" id="PTHR31297">
    <property type="entry name" value="GLUCAN ENDO-1,6-BETA-GLUCOSIDASE B"/>
    <property type="match status" value="1"/>
</dbReference>
<proteinExistence type="inferred from homology"/>
<dbReference type="InterPro" id="IPR001547">
    <property type="entry name" value="Glyco_hydro_5"/>
</dbReference>
<dbReference type="GO" id="GO:0009986">
    <property type="term" value="C:cell surface"/>
    <property type="evidence" value="ECO:0007669"/>
    <property type="project" value="TreeGrafter"/>
</dbReference>
<reference evidence="5 6" key="1">
    <citation type="journal article" date="2016" name="Int. J. Syst. Evol. Microbiol.">
        <title>Acidipila dinghuensis sp. nov., an acidobacterium isolated from forest soil.</title>
        <authorList>
            <person name="Jiang Y.W."/>
            <person name="Wang J."/>
            <person name="Chen M.H."/>
            <person name="Lv Y.Y."/>
            <person name="Qiu L.H."/>
        </authorList>
    </citation>
    <scope>NUCLEOTIDE SEQUENCE [LARGE SCALE GENOMIC DNA]</scope>
    <source>
        <strain evidence="5 6">DHOF10</strain>
    </source>
</reference>
<dbReference type="PANTHER" id="PTHR31297:SF13">
    <property type="entry name" value="PUTATIVE-RELATED"/>
    <property type="match status" value="1"/>
</dbReference>
<feature type="domain" description="Glycoside hydrolase family 5" evidence="4">
    <location>
        <begin position="84"/>
        <end position="321"/>
    </location>
</feature>
<dbReference type="Proteomes" id="UP000290253">
    <property type="component" value="Unassembled WGS sequence"/>
</dbReference>
<dbReference type="EMBL" id="SDMK01000001">
    <property type="protein sequence ID" value="RXS98145.1"/>
    <property type="molecule type" value="Genomic_DNA"/>
</dbReference>
<dbReference type="GO" id="GO:0008422">
    <property type="term" value="F:beta-glucosidase activity"/>
    <property type="evidence" value="ECO:0007669"/>
    <property type="project" value="TreeGrafter"/>
</dbReference>
<gene>
    <name evidence="5" type="ORF">ESZ00_04110</name>
</gene>
<dbReference type="InterPro" id="IPR017853">
    <property type="entry name" value="GH"/>
</dbReference>
<sequence length="398" mass="45497">MIGLSLLTAPRHAQAADSGFAHTSGQQIVDGNGQPLYLRGINLGNWFETEGYMFHFEHGPQSTREIEALTNELLGPDASARFWHEWREKYITRDDIAYLHQIGLNSIRIPIDYRYFTPGNDEGFRLLDRVIGWAGENHIYVVIDMHAAPCGQTGTNIDNSWGYPWLYDSEECQRQTVEIWTRIAAHYTNNKTVLGYDLLNEPVPHYPSLQKYNDKLEPVYKKIVAGIRTVDKHHIVILGGAQWDTNFKVFGPPFDTNTVYQLHKYWMDPVQASIQTYVDFSKQYNVPVWLGESGENNDAWIGKFVTVLEQNHIGWAFWTYKKIDTTSSIVSAPKPRYWDEIVAYSQLPEGTGNAEKRIGARPPQDHIQAAFDDLLKNVEFANCVKNPGYIQALGLKEQ</sequence>
<name>A0A4Q1SL01_9BACT</name>
<accession>A0A4Q1SL01</accession>
<dbReference type="OrthoDB" id="9800475at2"/>
<evidence type="ECO:0000256" key="3">
    <source>
        <dbReference type="RuleBase" id="RU361153"/>
    </source>
</evidence>
<evidence type="ECO:0000313" key="5">
    <source>
        <dbReference type="EMBL" id="RXS98145.1"/>
    </source>
</evidence>
<keyword evidence="6" id="KW-1185">Reference proteome</keyword>
<dbReference type="SUPFAM" id="SSF51445">
    <property type="entry name" value="(Trans)glycosidases"/>
    <property type="match status" value="1"/>
</dbReference>
<dbReference type="InterPro" id="IPR050386">
    <property type="entry name" value="Glycosyl_hydrolase_5"/>
</dbReference>
<evidence type="ECO:0000259" key="4">
    <source>
        <dbReference type="Pfam" id="PF00150"/>
    </source>
</evidence>
<dbReference type="Pfam" id="PF00150">
    <property type="entry name" value="Cellulase"/>
    <property type="match status" value="1"/>
</dbReference>
<keyword evidence="2 3" id="KW-0326">Glycosidase</keyword>
<protein>
    <submittedName>
        <fullName evidence="5">Glycoside hydrolase family 5 protein</fullName>
    </submittedName>
</protein>
<comment type="caution">
    <text evidence="5">The sequence shown here is derived from an EMBL/GenBank/DDBJ whole genome shotgun (WGS) entry which is preliminary data.</text>
</comment>
<dbReference type="AlphaFoldDB" id="A0A4Q1SL01"/>
<organism evidence="5 6">
    <name type="scientific">Silvibacterium dinghuense</name>
    <dbReference type="NCBI Taxonomy" id="1560006"/>
    <lineage>
        <taxon>Bacteria</taxon>
        <taxon>Pseudomonadati</taxon>
        <taxon>Acidobacteriota</taxon>
        <taxon>Terriglobia</taxon>
        <taxon>Terriglobales</taxon>
        <taxon>Acidobacteriaceae</taxon>
        <taxon>Silvibacterium</taxon>
    </lineage>
</organism>
<evidence type="ECO:0000256" key="2">
    <source>
        <dbReference type="ARBA" id="ARBA00023295"/>
    </source>
</evidence>
<comment type="similarity">
    <text evidence="3">Belongs to the glycosyl hydrolase 5 (cellulase A) family.</text>
</comment>
<dbReference type="GO" id="GO:0005576">
    <property type="term" value="C:extracellular region"/>
    <property type="evidence" value="ECO:0007669"/>
    <property type="project" value="TreeGrafter"/>
</dbReference>
<evidence type="ECO:0000313" key="6">
    <source>
        <dbReference type="Proteomes" id="UP000290253"/>
    </source>
</evidence>
<dbReference type="GO" id="GO:0009251">
    <property type="term" value="P:glucan catabolic process"/>
    <property type="evidence" value="ECO:0007669"/>
    <property type="project" value="TreeGrafter"/>
</dbReference>
<dbReference type="Gene3D" id="3.20.20.80">
    <property type="entry name" value="Glycosidases"/>
    <property type="match status" value="1"/>
</dbReference>
<evidence type="ECO:0000256" key="1">
    <source>
        <dbReference type="ARBA" id="ARBA00022801"/>
    </source>
</evidence>
<keyword evidence="1 3" id="KW-0378">Hydrolase</keyword>